<evidence type="ECO:0000313" key="2">
    <source>
        <dbReference type="EMBL" id="KFD59912.1"/>
    </source>
</evidence>
<dbReference type="AlphaFoldDB" id="A0A085M2B9"/>
<dbReference type="EMBL" id="KL363240">
    <property type="protein sequence ID" value="KFD51365.1"/>
    <property type="molecule type" value="Genomic_DNA"/>
</dbReference>
<dbReference type="Proteomes" id="UP000030758">
    <property type="component" value="Unassembled WGS sequence"/>
</dbReference>
<dbReference type="EMBL" id="KL367715">
    <property type="protein sequence ID" value="KFD59912.1"/>
    <property type="molecule type" value="Genomic_DNA"/>
</dbReference>
<evidence type="ECO:0000313" key="1">
    <source>
        <dbReference type="EMBL" id="KFD51365.1"/>
    </source>
</evidence>
<dbReference type="Proteomes" id="UP000030764">
    <property type="component" value="Unassembled WGS sequence"/>
</dbReference>
<protein>
    <submittedName>
        <fullName evidence="1">Uncharacterized protein</fullName>
    </submittedName>
</protein>
<proteinExistence type="predicted"/>
<keyword evidence="3" id="KW-1185">Reference proteome</keyword>
<reference evidence="1 3" key="1">
    <citation type="journal article" date="2014" name="Nat. Genet.">
        <title>Genome and transcriptome of the porcine whipworm Trichuris suis.</title>
        <authorList>
            <person name="Jex A.R."/>
            <person name="Nejsum P."/>
            <person name="Schwarz E.M."/>
            <person name="Hu L."/>
            <person name="Young N.D."/>
            <person name="Hall R.S."/>
            <person name="Korhonen P.K."/>
            <person name="Liao S."/>
            <person name="Thamsborg S."/>
            <person name="Xia J."/>
            <person name="Xu P."/>
            <person name="Wang S."/>
            <person name="Scheerlinck J.P."/>
            <person name="Hofmann A."/>
            <person name="Sternberg P.W."/>
            <person name="Wang J."/>
            <person name="Gasser R.B."/>
        </authorList>
    </citation>
    <scope>NUCLEOTIDE SEQUENCE [LARGE SCALE GENOMIC DNA]</scope>
    <source>
        <strain evidence="2">DCEP-RM93F</strain>
        <strain evidence="1">DCEP-RM93M</strain>
    </source>
</reference>
<dbReference type="PROSITE" id="PS51257">
    <property type="entry name" value="PROKAR_LIPOPROTEIN"/>
    <property type="match status" value="1"/>
</dbReference>
<sequence>MACAVRHLRLDEISSSVITSGGICGCGRPTATRFVPLSEYTTAGVPRRLMKRRKAIRNESMSSEKDTSRWTALVAKHVNIQP</sequence>
<evidence type="ECO:0000313" key="3">
    <source>
        <dbReference type="Proteomes" id="UP000030764"/>
    </source>
</evidence>
<accession>A0A085M2B9</accession>
<gene>
    <name evidence="1" type="ORF">M513_07770</name>
    <name evidence="2" type="ORF">M514_07770</name>
</gene>
<name>A0A085M2B9_9BILA</name>
<organism evidence="1 3">
    <name type="scientific">Trichuris suis</name>
    <name type="common">pig whipworm</name>
    <dbReference type="NCBI Taxonomy" id="68888"/>
    <lineage>
        <taxon>Eukaryota</taxon>
        <taxon>Metazoa</taxon>
        <taxon>Ecdysozoa</taxon>
        <taxon>Nematoda</taxon>
        <taxon>Enoplea</taxon>
        <taxon>Dorylaimia</taxon>
        <taxon>Trichinellida</taxon>
        <taxon>Trichuridae</taxon>
        <taxon>Trichuris</taxon>
    </lineage>
</organism>